<dbReference type="FunFam" id="3.40.50.720:FF:000357">
    <property type="entry name" value="Methionine adenosyltransferase 2 subunit beta"/>
    <property type="match status" value="1"/>
</dbReference>
<dbReference type="CDD" id="cd05254">
    <property type="entry name" value="dTDP_HR_like_SDR_e"/>
    <property type="match status" value="1"/>
</dbReference>
<dbReference type="InterPro" id="IPR029903">
    <property type="entry name" value="RmlD-like-bd"/>
</dbReference>
<dbReference type="InterPro" id="IPR036291">
    <property type="entry name" value="NAD(P)-bd_dom_sf"/>
</dbReference>
<evidence type="ECO:0000313" key="2">
    <source>
        <dbReference type="EMBL" id="ORY49300.1"/>
    </source>
</evidence>
<dbReference type="EMBL" id="MCGR01000112">
    <property type="protein sequence ID" value="ORY49300.1"/>
    <property type="molecule type" value="Genomic_DNA"/>
</dbReference>
<reference evidence="2 3" key="1">
    <citation type="submission" date="2016-07" db="EMBL/GenBank/DDBJ databases">
        <title>Pervasive Adenine N6-methylation of Active Genes in Fungi.</title>
        <authorList>
            <consortium name="DOE Joint Genome Institute"/>
            <person name="Mondo S.J."/>
            <person name="Dannebaum R.O."/>
            <person name="Kuo R.C."/>
            <person name="Labutti K."/>
            <person name="Haridas S."/>
            <person name="Kuo A."/>
            <person name="Salamov A."/>
            <person name="Ahrendt S.R."/>
            <person name="Lipzen A."/>
            <person name="Sullivan W."/>
            <person name="Andreopoulos W.B."/>
            <person name="Clum A."/>
            <person name="Lindquist E."/>
            <person name="Daum C."/>
            <person name="Ramamoorthy G.K."/>
            <person name="Gryganskyi A."/>
            <person name="Culley D."/>
            <person name="Magnuson J.K."/>
            <person name="James T.Y."/>
            <person name="O'Malley M.A."/>
            <person name="Stajich J.E."/>
            <person name="Spatafora J.W."/>
            <person name="Visel A."/>
            <person name="Grigoriev I.V."/>
        </authorList>
    </citation>
    <scope>NUCLEOTIDE SEQUENCE [LARGE SCALE GENOMIC DNA]</scope>
    <source>
        <strain evidence="2 3">62-1032</strain>
    </source>
</reference>
<evidence type="ECO:0000259" key="1">
    <source>
        <dbReference type="Pfam" id="PF04321"/>
    </source>
</evidence>
<dbReference type="OrthoDB" id="6235964at2759"/>
<accession>A0A1Y2CQJ2</accession>
<dbReference type="PANTHER" id="PTHR10491">
    <property type="entry name" value="DTDP-4-DEHYDRORHAMNOSE REDUCTASE"/>
    <property type="match status" value="1"/>
</dbReference>
<dbReference type="Gene3D" id="3.40.50.720">
    <property type="entry name" value="NAD(P)-binding Rossmann-like Domain"/>
    <property type="match status" value="1"/>
</dbReference>
<keyword evidence="3" id="KW-1185">Reference proteome</keyword>
<gene>
    <name evidence="2" type="ORF">BCR35DRAFT_310822</name>
</gene>
<evidence type="ECO:0000313" key="3">
    <source>
        <dbReference type="Proteomes" id="UP000193467"/>
    </source>
</evidence>
<comment type="caution">
    <text evidence="2">The sequence shown here is derived from an EMBL/GenBank/DDBJ whole genome shotgun (WGS) entry which is preliminary data.</text>
</comment>
<sequence length="317" mass="34652">MSSRVLITGASGMLGRAVYAAFNAAGHNVKGTAFTRAEGDLVKIDLQDKKALDELLKEFRPEIVVHCAAERRPDVAEKDPEAARRLNVDLVETLSGLSRSPEHPFALLYISTDYVFDGQNPPSGGYTSKDPVNPTNEYAKTKEAGEQAVLAGLKAGGTGTVLRVPVLYGDVKFNAESAITILLDVVLDVSKGDKEVKMDAWALRRPTNVADVARVLVDIADKSLSTTLPPILSFSAQPHFTKYKICQLFAEIYPSATFLDISKLIPVTEGPKEGETIRPRDCWLSNAELEELGIDTSATDFVQWTKQWLMSKREQGV</sequence>
<dbReference type="AlphaFoldDB" id="A0A1Y2CQJ2"/>
<name>A0A1Y2CQJ2_9BASI</name>
<dbReference type="SUPFAM" id="SSF51735">
    <property type="entry name" value="NAD(P)-binding Rossmann-fold domains"/>
    <property type="match status" value="1"/>
</dbReference>
<dbReference type="GO" id="GO:0048270">
    <property type="term" value="F:methionine adenosyltransferase regulator activity"/>
    <property type="evidence" value="ECO:0007669"/>
    <property type="project" value="TreeGrafter"/>
</dbReference>
<organism evidence="2 3">
    <name type="scientific">Leucosporidium creatinivorum</name>
    <dbReference type="NCBI Taxonomy" id="106004"/>
    <lineage>
        <taxon>Eukaryota</taxon>
        <taxon>Fungi</taxon>
        <taxon>Dikarya</taxon>
        <taxon>Basidiomycota</taxon>
        <taxon>Pucciniomycotina</taxon>
        <taxon>Microbotryomycetes</taxon>
        <taxon>Leucosporidiales</taxon>
        <taxon>Leucosporidium</taxon>
    </lineage>
</organism>
<dbReference type="InterPro" id="IPR005913">
    <property type="entry name" value="dTDP_dehydrorham_reduct"/>
</dbReference>
<feature type="domain" description="RmlD-like substrate binding" evidence="1">
    <location>
        <begin position="4"/>
        <end position="294"/>
    </location>
</feature>
<dbReference type="InParanoid" id="A0A1Y2CQJ2"/>
<dbReference type="UniPathway" id="UPA00315">
    <property type="reaction ID" value="UER00080"/>
</dbReference>
<dbReference type="STRING" id="106004.A0A1Y2CQJ2"/>
<dbReference type="Pfam" id="PF04321">
    <property type="entry name" value="RmlD_sub_bind"/>
    <property type="match status" value="1"/>
</dbReference>
<dbReference type="GO" id="GO:0048269">
    <property type="term" value="C:methionine adenosyltransferase complex"/>
    <property type="evidence" value="ECO:0007669"/>
    <property type="project" value="TreeGrafter"/>
</dbReference>
<protein>
    <submittedName>
        <fullName evidence="2">NAD-P-binding protein</fullName>
    </submittedName>
</protein>
<dbReference type="Proteomes" id="UP000193467">
    <property type="component" value="Unassembled WGS sequence"/>
</dbReference>
<dbReference type="PANTHER" id="PTHR10491:SF4">
    <property type="entry name" value="METHIONINE ADENOSYLTRANSFERASE 2 SUBUNIT BETA"/>
    <property type="match status" value="1"/>
</dbReference>
<dbReference type="GO" id="GO:0006556">
    <property type="term" value="P:S-adenosylmethionine biosynthetic process"/>
    <property type="evidence" value="ECO:0007669"/>
    <property type="project" value="UniProtKB-UniPathway"/>
</dbReference>
<proteinExistence type="predicted"/>